<proteinExistence type="predicted"/>
<gene>
    <name evidence="1" type="ORF">TNCT_571141</name>
</gene>
<reference evidence="1" key="1">
    <citation type="submission" date="2020-07" db="EMBL/GenBank/DDBJ databases">
        <title>Multicomponent nature underlies the extraordinary mechanical properties of spider dragline silk.</title>
        <authorList>
            <person name="Kono N."/>
            <person name="Nakamura H."/>
            <person name="Mori M."/>
            <person name="Yoshida Y."/>
            <person name="Ohtoshi R."/>
            <person name="Malay A.D."/>
            <person name="Moran D.A.P."/>
            <person name="Tomita M."/>
            <person name="Numata K."/>
            <person name="Arakawa K."/>
        </authorList>
    </citation>
    <scope>NUCLEOTIDE SEQUENCE</scope>
</reference>
<dbReference type="Proteomes" id="UP000887116">
    <property type="component" value="Unassembled WGS sequence"/>
</dbReference>
<dbReference type="EMBL" id="BMAO01020735">
    <property type="protein sequence ID" value="GFQ69488.1"/>
    <property type="molecule type" value="Genomic_DNA"/>
</dbReference>
<protein>
    <submittedName>
        <fullName evidence="1">Uncharacterized protein</fullName>
    </submittedName>
</protein>
<organism evidence="1 2">
    <name type="scientific">Trichonephila clavata</name>
    <name type="common">Joro spider</name>
    <name type="synonym">Nephila clavata</name>
    <dbReference type="NCBI Taxonomy" id="2740835"/>
    <lineage>
        <taxon>Eukaryota</taxon>
        <taxon>Metazoa</taxon>
        <taxon>Ecdysozoa</taxon>
        <taxon>Arthropoda</taxon>
        <taxon>Chelicerata</taxon>
        <taxon>Arachnida</taxon>
        <taxon>Araneae</taxon>
        <taxon>Araneomorphae</taxon>
        <taxon>Entelegynae</taxon>
        <taxon>Araneoidea</taxon>
        <taxon>Nephilidae</taxon>
        <taxon>Trichonephila</taxon>
    </lineage>
</organism>
<evidence type="ECO:0000313" key="2">
    <source>
        <dbReference type="Proteomes" id="UP000887116"/>
    </source>
</evidence>
<accession>A0A8X6F2V5</accession>
<evidence type="ECO:0000313" key="1">
    <source>
        <dbReference type="EMBL" id="GFQ69488.1"/>
    </source>
</evidence>
<comment type="caution">
    <text evidence="1">The sequence shown here is derived from an EMBL/GenBank/DDBJ whole genome shotgun (WGS) entry which is preliminary data.</text>
</comment>
<dbReference type="AlphaFoldDB" id="A0A8X6F2V5"/>
<keyword evidence="2" id="KW-1185">Reference proteome</keyword>
<name>A0A8X6F2V5_TRICU</name>
<sequence length="96" mass="11266">MMKRNPKRKVVLKQTQRVVQEEVKIARKLEHKVIQAVPKLEPIQRREIAKMCPATKMFCFMYAIEHPESGRSLWSNYSSVSVNWIPDDGYVTDFLS</sequence>